<dbReference type="EnsemblMetazoa" id="Aqu2.1.20197_001">
    <property type="protein sequence ID" value="Aqu2.1.20197_001"/>
    <property type="gene ID" value="Aqu2.1.20197"/>
</dbReference>
<dbReference type="OrthoDB" id="2963168at2759"/>
<accession>A0A1X7TY28</accession>
<dbReference type="AlphaFoldDB" id="A0A1X7TY28"/>
<protein>
    <submittedName>
        <fullName evidence="1">Uncharacterized protein</fullName>
    </submittedName>
</protein>
<organism evidence="1">
    <name type="scientific">Amphimedon queenslandica</name>
    <name type="common">Sponge</name>
    <dbReference type="NCBI Taxonomy" id="400682"/>
    <lineage>
        <taxon>Eukaryota</taxon>
        <taxon>Metazoa</taxon>
        <taxon>Porifera</taxon>
        <taxon>Demospongiae</taxon>
        <taxon>Heteroscleromorpha</taxon>
        <taxon>Haplosclerida</taxon>
        <taxon>Niphatidae</taxon>
        <taxon>Amphimedon</taxon>
    </lineage>
</organism>
<evidence type="ECO:0000313" key="1">
    <source>
        <dbReference type="EnsemblMetazoa" id="Aqu2.1.20197_001"/>
    </source>
</evidence>
<proteinExistence type="predicted"/>
<sequence>MALSKGPLPLSRAETIQEATPVLKESNCIAAIDFGTSSLSVAYTIPLSRTTRGDIKVLPLHSTLERIPNAILIMKDKLGQKYSTIAIGPKAQSLYSSVRNNFENFAYFERIKNLLERDKSLNRTTQVHSFTGGSYYLIEVIAFILTNLKETLVTHFKGQYKSTNFDWVITVPAVWKARARRMMREAAYMAGLTSNGPGIIRFTPVGSPLLRPQEVNPEKLSLALEPENTTAEIERYMVVDIGGGTVDITVHDMDYGKVSVALPPMGNTWGGTTINETLSMLLQEIVDDKGFKAFLKSDPIGAKAALNKLFYEEFEGQKKVFGEAIVGIHKVVINLPNKLVQFYGNDMLHEANKMNMHYDPGEGSLGIGYDLLEQKVFQFTIDKIIECVRAAFDELPSKINTVYLVGGFGGCRFVSQKIEEAIAQHCGILYDNIVCPVDPDLAVVSGAVMWRKNPNIIQSRVADATYGTVVAPVFNPAI</sequence>
<reference evidence="1" key="1">
    <citation type="submission" date="2017-05" db="UniProtKB">
        <authorList>
            <consortium name="EnsemblMetazoa"/>
        </authorList>
    </citation>
    <scope>IDENTIFICATION</scope>
</reference>
<dbReference type="PANTHER" id="PTHR14187">
    <property type="entry name" value="ALPHA KINASE/ELONGATION FACTOR 2 KINASE"/>
    <property type="match status" value="1"/>
</dbReference>
<dbReference type="InterPro" id="IPR043129">
    <property type="entry name" value="ATPase_NBD"/>
</dbReference>
<dbReference type="InParanoid" id="A0A1X7TY28"/>
<dbReference type="STRING" id="400682.A0A1X7TY28"/>
<dbReference type="PANTHER" id="PTHR14187:SF5">
    <property type="entry name" value="HEAT SHOCK 70 KDA PROTEIN 12A"/>
    <property type="match status" value="1"/>
</dbReference>
<name>A0A1X7TY28_AMPQE</name>
<dbReference type="Gene3D" id="3.30.420.40">
    <property type="match status" value="2"/>
</dbReference>
<dbReference type="Gene3D" id="3.90.640.10">
    <property type="entry name" value="Actin, Chain A, domain 4"/>
    <property type="match status" value="1"/>
</dbReference>
<dbReference type="SUPFAM" id="SSF53067">
    <property type="entry name" value="Actin-like ATPase domain"/>
    <property type="match status" value="2"/>
</dbReference>